<dbReference type="OrthoDB" id="9776488at2"/>
<dbReference type="RefSeq" id="WP_129341119.1">
    <property type="nucleotide sequence ID" value="NZ_JACIDD010000001.1"/>
</dbReference>
<comment type="similarity">
    <text evidence="1 5">Belongs to the metallo-dependent hydrolases superfamily. NagA family.</text>
</comment>
<dbReference type="EC" id="3.5.1.25" evidence="10"/>
<dbReference type="AlphaFoldDB" id="A0A4Q2J102"/>
<reference evidence="10 11" key="1">
    <citation type="submission" date="2019-01" db="EMBL/GenBank/DDBJ databases">
        <title>Sphingomonas mucosissima sp. nov. and Sphingomonas desiccabilis sp. nov., from biological soil crusts in the Colorado Plateau, USA.</title>
        <authorList>
            <person name="Zhu D."/>
        </authorList>
    </citation>
    <scope>NUCLEOTIDE SEQUENCE [LARGE SCALE GENOMIC DNA]</scope>
    <source>
        <strain evidence="10 11">CP1D</strain>
    </source>
</reference>
<evidence type="ECO:0000256" key="8">
    <source>
        <dbReference type="PIRSR" id="PIRSR038994-3"/>
    </source>
</evidence>
<keyword evidence="4 5" id="KW-0119">Carbohydrate metabolism</keyword>
<dbReference type="SUPFAM" id="SSF51338">
    <property type="entry name" value="Composite domain of metallo-dependent hydrolases"/>
    <property type="match status" value="1"/>
</dbReference>
<feature type="binding site" evidence="7">
    <location>
        <position position="224"/>
    </location>
    <ligand>
        <name>substrate</name>
    </ligand>
</feature>
<evidence type="ECO:0000256" key="5">
    <source>
        <dbReference type="PIRNR" id="PIRNR038994"/>
    </source>
</evidence>
<dbReference type="GO" id="GO:0006046">
    <property type="term" value="P:N-acetylglucosamine catabolic process"/>
    <property type="evidence" value="ECO:0007669"/>
    <property type="project" value="TreeGrafter"/>
</dbReference>
<dbReference type="SUPFAM" id="SSF51556">
    <property type="entry name" value="Metallo-dependent hydrolases"/>
    <property type="match status" value="1"/>
</dbReference>
<evidence type="ECO:0000256" key="3">
    <source>
        <dbReference type="ARBA" id="ARBA00022801"/>
    </source>
</evidence>
<accession>A0A4Q2J102</accession>
<dbReference type="FunFam" id="3.20.20.140:FF:000004">
    <property type="entry name" value="N-acetylglucosamine-6-phosphate deacetylase"/>
    <property type="match status" value="1"/>
</dbReference>
<feature type="binding site" evidence="8">
    <location>
        <position position="128"/>
    </location>
    <ligand>
        <name>Zn(2+)</name>
        <dbReference type="ChEBI" id="CHEBI:29105"/>
    </ligand>
</feature>
<dbReference type="GO" id="GO:0008448">
    <property type="term" value="F:N-acetylglucosamine-6-phosphate deacetylase activity"/>
    <property type="evidence" value="ECO:0007669"/>
    <property type="project" value="UniProtKB-EC"/>
</dbReference>
<evidence type="ECO:0000256" key="6">
    <source>
        <dbReference type="PIRSR" id="PIRSR038994-1"/>
    </source>
</evidence>
<dbReference type="InterPro" id="IPR006680">
    <property type="entry name" value="Amidohydro-rel"/>
</dbReference>
<evidence type="ECO:0000313" key="11">
    <source>
        <dbReference type="Proteomes" id="UP000292347"/>
    </source>
</evidence>
<dbReference type="Pfam" id="PF01979">
    <property type="entry name" value="Amidohydro_1"/>
    <property type="match status" value="1"/>
</dbReference>
<keyword evidence="11" id="KW-1185">Reference proteome</keyword>
<dbReference type="CDD" id="cd00854">
    <property type="entry name" value="NagA"/>
    <property type="match status" value="1"/>
</dbReference>
<evidence type="ECO:0000256" key="4">
    <source>
        <dbReference type="ARBA" id="ARBA00023277"/>
    </source>
</evidence>
<dbReference type="GO" id="GO:0046872">
    <property type="term" value="F:metal ion binding"/>
    <property type="evidence" value="ECO:0007669"/>
    <property type="project" value="UniProtKB-KW"/>
</dbReference>
<keyword evidence="2 8" id="KW-0479">Metal-binding</keyword>
<feature type="binding site" evidence="7">
    <location>
        <position position="248"/>
    </location>
    <ligand>
        <name>substrate</name>
    </ligand>
</feature>
<feature type="binding site" evidence="7">
    <location>
        <begin position="304"/>
        <end position="306"/>
    </location>
    <ligand>
        <name>substrate</name>
    </ligand>
</feature>
<sequence>MSTIRFANGRVVTAAGTLEGATFTLAEGRIVGIDAGSPAAEREIDLAGGWLVPGFIDVQVNGGGGVLFNDALTVEGIDAIGRGHAPFGTTGFLPTLISDVPEAIARALDATEEAIAAGVPGCVGVHIEGPIINPARKGIHDPDKFRRLDDSLVELLTRPRKGKVLLTLAPEMVSHEDIRRLAAAGVILSVGHSDADHDTVAAAFAAGMTGVTHLYNAMSPLKHREPGVVGAALDDQTVYCGIIADGFHVHDAALRIAMRAHPRDRFLLVTDAMSCVGANVDSFVLHGQTIRVENGCCLGADGTLAGSALDMAGAFRHAVNRVGVTPEEAAAMAATNPAAFLGLSHDRGALAPGLRADWVCLTHDLQPAGTWIAGAPIA</sequence>
<comment type="caution">
    <text evidence="10">The sequence shown here is derived from an EMBL/GenBank/DDBJ whole genome shotgun (WGS) entry which is preliminary data.</text>
</comment>
<feature type="domain" description="Amidohydrolase-related" evidence="9">
    <location>
        <begin position="51"/>
        <end position="374"/>
    </location>
</feature>
<organism evidence="10 11">
    <name type="scientific">Sphingomonas desiccabilis</name>
    <dbReference type="NCBI Taxonomy" id="429134"/>
    <lineage>
        <taxon>Bacteria</taxon>
        <taxon>Pseudomonadati</taxon>
        <taxon>Pseudomonadota</taxon>
        <taxon>Alphaproteobacteria</taxon>
        <taxon>Sphingomonadales</taxon>
        <taxon>Sphingomonadaceae</taxon>
        <taxon>Sphingomonas</taxon>
    </lineage>
</organism>
<dbReference type="PANTHER" id="PTHR11113">
    <property type="entry name" value="N-ACETYLGLUCOSAMINE-6-PHOSPHATE DEACETYLASE"/>
    <property type="match status" value="1"/>
</dbReference>
<evidence type="ECO:0000313" key="10">
    <source>
        <dbReference type="EMBL" id="RXZ35350.1"/>
    </source>
</evidence>
<evidence type="ECO:0000259" key="9">
    <source>
        <dbReference type="Pfam" id="PF01979"/>
    </source>
</evidence>
<gene>
    <name evidence="10" type="primary">nagA</name>
    <name evidence="10" type="ORF">EO081_06940</name>
</gene>
<comment type="cofactor">
    <cofactor evidence="8">
        <name>a divalent metal cation</name>
        <dbReference type="ChEBI" id="CHEBI:60240"/>
    </cofactor>
    <text evidence="8">Binds 1 divalent metal cation per subunit.</text>
</comment>
<dbReference type="InterPro" id="IPR003764">
    <property type="entry name" value="GlcNAc_6-P_deAcase"/>
</dbReference>
<name>A0A4Q2J102_9SPHN</name>
<evidence type="ECO:0000256" key="7">
    <source>
        <dbReference type="PIRSR" id="PIRSR038994-2"/>
    </source>
</evidence>
<keyword evidence="3 5" id="KW-0378">Hydrolase</keyword>
<protein>
    <submittedName>
        <fullName evidence="10">N-acetylglucosamine-6-phosphate deacetylase</fullName>
        <ecNumber evidence="10">3.5.1.25</ecNumber>
    </submittedName>
</protein>
<dbReference type="InterPro" id="IPR032466">
    <property type="entry name" value="Metal_Hydrolase"/>
</dbReference>
<feature type="binding site" evidence="8">
    <location>
        <position position="213"/>
    </location>
    <ligand>
        <name>Zn(2+)</name>
        <dbReference type="ChEBI" id="CHEBI:29105"/>
    </ligand>
</feature>
<dbReference type="PIRSF" id="PIRSF038994">
    <property type="entry name" value="NagA"/>
    <property type="match status" value="1"/>
</dbReference>
<evidence type="ECO:0000256" key="2">
    <source>
        <dbReference type="ARBA" id="ARBA00022723"/>
    </source>
</evidence>
<dbReference type="EMBL" id="SDPT01000001">
    <property type="protein sequence ID" value="RXZ35350.1"/>
    <property type="molecule type" value="Genomic_DNA"/>
</dbReference>
<dbReference type="NCBIfam" id="TIGR00221">
    <property type="entry name" value="nagA"/>
    <property type="match status" value="1"/>
</dbReference>
<feature type="binding site" evidence="7">
    <location>
        <begin position="216"/>
        <end position="217"/>
    </location>
    <ligand>
        <name>substrate</name>
    </ligand>
</feature>
<feature type="binding site" evidence="8">
    <location>
        <position position="192"/>
    </location>
    <ligand>
        <name>Zn(2+)</name>
        <dbReference type="ChEBI" id="CHEBI:29105"/>
    </ligand>
</feature>
<dbReference type="Proteomes" id="UP000292347">
    <property type="component" value="Unassembled WGS sequence"/>
</dbReference>
<dbReference type="InterPro" id="IPR011059">
    <property type="entry name" value="Metal-dep_hydrolase_composite"/>
</dbReference>
<proteinExistence type="inferred from homology"/>
<dbReference type="Gene3D" id="2.30.40.10">
    <property type="entry name" value="Urease, subunit C, domain 1"/>
    <property type="match status" value="1"/>
</dbReference>
<dbReference type="PANTHER" id="PTHR11113:SF14">
    <property type="entry name" value="N-ACETYLGLUCOSAMINE-6-PHOSPHATE DEACETYLASE"/>
    <property type="match status" value="1"/>
</dbReference>
<feature type="active site" description="Proton donor/acceptor" evidence="6">
    <location>
        <position position="271"/>
    </location>
</feature>
<feature type="binding site" evidence="7">
    <location>
        <position position="139"/>
    </location>
    <ligand>
        <name>substrate</name>
    </ligand>
</feature>
<dbReference type="Gene3D" id="3.20.20.140">
    <property type="entry name" value="Metal-dependent hydrolases"/>
    <property type="match status" value="1"/>
</dbReference>
<evidence type="ECO:0000256" key="1">
    <source>
        <dbReference type="ARBA" id="ARBA00010716"/>
    </source>
</evidence>